<keyword evidence="1" id="KW-0472">Membrane</keyword>
<evidence type="ECO:0000313" key="3">
    <source>
        <dbReference type="Proteomes" id="UP000184364"/>
    </source>
</evidence>
<feature type="transmembrane region" description="Helical" evidence="1">
    <location>
        <begin position="12"/>
        <end position="32"/>
    </location>
</feature>
<evidence type="ECO:0000256" key="1">
    <source>
        <dbReference type="SAM" id="Phobius"/>
    </source>
</evidence>
<evidence type="ECO:0000313" key="2">
    <source>
        <dbReference type="EMBL" id="SHK89808.1"/>
    </source>
</evidence>
<keyword evidence="3" id="KW-1185">Reference proteome</keyword>
<accession>A0A1M6W843</accession>
<keyword evidence="1" id="KW-0812">Transmembrane</keyword>
<organism evidence="2 3">
    <name type="scientific">Chryseobacterium polytrichastri</name>
    <dbReference type="NCBI Taxonomy" id="1302687"/>
    <lineage>
        <taxon>Bacteria</taxon>
        <taxon>Pseudomonadati</taxon>
        <taxon>Bacteroidota</taxon>
        <taxon>Flavobacteriia</taxon>
        <taxon>Flavobacteriales</taxon>
        <taxon>Weeksellaceae</taxon>
        <taxon>Chryseobacterium group</taxon>
        <taxon>Chryseobacterium</taxon>
    </lineage>
</organism>
<sequence length="139" mass="16448">MHEEYKLTIFRQSRLITCIFTLPIFLFIALIIGVESHYIIISLVFSAIILFLMYYFSVGHLNIAVDKNVVAFTWKKKLIFNYKPISKIEFRDIKVIILDDNQFLRKIKTDKNTIYINNSKIKSKDAEKLISRLKNEIKL</sequence>
<dbReference type="RefSeq" id="WP_139262593.1">
    <property type="nucleotide sequence ID" value="NZ_FRAV01000009.1"/>
</dbReference>
<dbReference type="EMBL" id="FRAV01000009">
    <property type="protein sequence ID" value="SHK89808.1"/>
    <property type="molecule type" value="Genomic_DNA"/>
</dbReference>
<feature type="transmembrane region" description="Helical" evidence="1">
    <location>
        <begin position="38"/>
        <end position="57"/>
    </location>
</feature>
<name>A0A1M6W843_9FLAO</name>
<reference evidence="3" key="1">
    <citation type="submission" date="2016-11" db="EMBL/GenBank/DDBJ databases">
        <authorList>
            <person name="Varghese N."/>
            <person name="Submissions S."/>
        </authorList>
    </citation>
    <scope>NUCLEOTIDE SEQUENCE [LARGE SCALE GENOMIC DNA]</scope>
    <source>
        <strain evidence="3">DSM 26899</strain>
    </source>
</reference>
<dbReference type="STRING" id="1302687.SAMN05444267_100922"/>
<keyword evidence="1" id="KW-1133">Transmembrane helix</keyword>
<protein>
    <submittedName>
        <fullName evidence="2">Uncharacterized protein</fullName>
    </submittedName>
</protein>
<proteinExistence type="predicted"/>
<dbReference type="OrthoDB" id="1151489at2"/>
<gene>
    <name evidence="2" type="ORF">SAMN05444267_100922</name>
</gene>
<dbReference type="AlphaFoldDB" id="A0A1M6W843"/>
<dbReference type="Proteomes" id="UP000184364">
    <property type="component" value="Unassembled WGS sequence"/>
</dbReference>